<feature type="coiled-coil region" evidence="9">
    <location>
        <begin position="201"/>
        <end position="228"/>
    </location>
</feature>
<evidence type="ECO:0000256" key="2">
    <source>
        <dbReference type="ARBA" id="ARBA00022475"/>
    </source>
</evidence>
<feature type="transmembrane region" description="Helical" evidence="8">
    <location>
        <begin position="371"/>
        <end position="388"/>
    </location>
</feature>
<dbReference type="AlphaFoldDB" id="A0A8N4L495"/>
<feature type="transmembrane region" description="Helical" evidence="8">
    <location>
        <begin position="152"/>
        <end position="171"/>
    </location>
</feature>
<organism evidence="10 11">
    <name type="scientific">Bactrocera dorsalis</name>
    <name type="common">Oriental fruit fly</name>
    <name type="synonym">Dacus dorsalis</name>
    <dbReference type="NCBI Taxonomy" id="27457"/>
    <lineage>
        <taxon>Eukaryota</taxon>
        <taxon>Metazoa</taxon>
        <taxon>Ecdysozoa</taxon>
        <taxon>Arthropoda</taxon>
        <taxon>Hexapoda</taxon>
        <taxon>Insecta</taxon>
        <taxon>Pterygota</taxon>
        <taxon>Neoptera</taxon>
        <taxon>Endopterygota</taxon>
        <taxon>Diptera</taxon>
        <taxon>Brachycera</taxon>
        <taxon>Muscomorpha</taxon>
        <taxon>Tephritoidea</taxon>
        <taxon>Tephritidae</taxon>
        <taxon>Bactrocera</taxon>
        <taxon>Bactrocera</taxon>
    </lineage>
</organism>
<dbReference type="GO" id="GO:0030424">
    <property type="term" value="C:axon"/>
    <property type="evidence" value="ECO:0007669"/>
    <property type="project" value="TreeGrafter"/>
</dbReference>
<keyword evidence="2 8" id="KW-1003">Cell membrane</keyword>
<reference evidence="11" key="1">
    <citation type="submission" date="2025-08" db="UniProtKB">
        <authorList>
            <consortium name="RefSeq"/>
        </authorList>
    </citation>
    <scope>IDENTIFICATION</scope>
    <source>
        <tissue evidence="11">Adult</tissue>
    </source>
</reference>
<evidence type="ECO:0000313" key="11">
    <source>
        <dbReference type="RefSeq" id="XP_029406666.1"/>
    </source>
</evidence>
<sequence length="405" mass="47801">MGLMEFSESTLIAVIAPYLWTFSLFAVVMPPYYILRAVPTNRHWMLYIIRTVFVLYMLAQFVISFWVAYTYNVLLSGFLMRNSLDIMTCVLSIGINIVQLAVQITVYVQALTKHNLLRDVLNDIVQLESDIRKHLTTDCSLASFRWRLGLRVGIWFVVVSTFVPYLSYMLYTQYFHPIKRGIIVFFGTIIHFKGVEYCISVQTIQELLQLVQQQLVHLRRELVRCERVELRFSLYDDLQTNQKLLARVWNLLNQIERYFFIPMLMLFFINGFAIIQAIHWAYINFERDNLNLRLYRIIYTVMIILALLIPCYLSQCCIDEYNRFGTILHKLKTMGIDEQLNMRLQEYSLQLMHQKMLFTCGGFFDINLKNFGAISLTITTYIVILIQFKLQAETEKKSNIGIRFE</sequence>
<dbReference type="GO" id="GO:0007165">
    <property type="term" value="P:signal transduction"/>
    <property type="evidence" value="ECO:0007669"/>
    <property type="project" value="UniProtKB-KW"/>
</dbReference>
<dbReference type="RefSeq" id="XP_029406666.1">
    <property type="nucleotide sequence ID" value="XM_029550806.2"/>
</dbReference>
<dbReference type="PANTHER" id="PTHR21143:SF131">
    <property type="entry name" value="GUSTATORY AND ODORANT RECEPTOR 63A-RELATED"/>
    <property type="match status" value="1"/>
</dbReference>
<keyword evidence="9" id="KW-0175">Coiled coil</keyword>
<keyword evidence="7 8" id="KW-0807">Transducer</keyword>
<dbReference type="Proteomes" id="UP001652620">
    <property type="component" value="Unplaced"/>
</dbReference>
<dbReference type="OMA" id="CTEYCVF"/>
<dbReference type="InterPro" id="IPR013604">
    <property type="entry name" value="7TM_chemorcpt"/>
</dbReference>
<dbReference type="OrthoDB" id="6366728at2759"/>
<feature type="transmembrane region" description="Helical" evidence="8">
    <location>
        <begin position="294"/>
        <end position="315"/>
    </location>
</feature>
<dbReference type="PANTHER" id="PTHR21143">
    <property type="entry name" value="INVERTEBRATE GUSTATORY RECEPTOR"/>
    <property type="match status" value="1"/>
</dbReference>
<evidence type="ECO:0000313" key="10">
    <source>
        <dbReference type="Proteomes" id="UP001652620"/>
    </source>
</evidence>
<evidence type="ECO:0000256" key="7">
    <source>
        <dbReference type="ARBA" id="ARBA00023224"/>
    </source>
</evidence>
<comment type="subcellular location">
    <subcellularLocation>
        <location evidence="1 8">Cell membrane</location>
        <topology evidence="1 8">Multi-pass membrane protein</topology>
    </subcellularLocation>
</comment>
<evidence type="ECO:0000256" key="5">
    <source>
        <dbReference type="ARBA" id="ARBA00023136"/>
    </source>
</evidence>
<keyword evidence="10" id="KW-1185">Reference proteome</keyword>
<feature type="transmembrane region" description="Helical" evidence="8">
    <location>
        <begin position="12"/>
        <end position="35"/>
    </location>
</feature>
<dbReference type="Pfam" id="PF08395">
    <property type="entry name" value="7tm_7"/>
    <property type="match status" value="1"/>
</dbReference>
<evidence type="ECO:0000256" key="1">
    <source>
        <dbReference type="ARBA" id="ARBA00004651"/>
    </source>
</evidence>
<keyword evidence="3 8" id="KW-0812">Transmembrane</keyword>
<evidence type="ECO:0000256" key="6">
    <source>
        <dbReference type="ARBA" id="ARBA00023170"/>
    </source>
</evidence>
<dbReference type="KEGG" id="bdr:115066260"/>
<dbReference type="GeneID" id="115066260"/>
<keyword evidence="5 8" id="KW-0472">Membrane</keyword>
<comment type="similarity">
    <text evidence="8">Belongs to the insect chemoreceptor superfamily. Gustatory receptor (GR) family.</text>
</comment>
<keyword evidence="4 8" id="KW-1133">Transmembrane helix</keyword>
<protein>
    <recommendedName>
        <fullName evidence="8">Gustatory receptor</fullName>
    </recommendedName>
</protein>
<evidence type="ECO:0000256" key="3">
    <source>
        <dbReference type="ARBA" id="ARBA00022692"/>
    </source>
</evidence>
<accession>A0A8N4L495</accession>
<keyword evidence="6 8" id="KW-0675">Receptor</keyword>
<evidence type="ECO:0000256" key="9">
    <source>
        <dbReference type="SAM" id="Coils"/>
    </source>
</evidence>
<gene>
    <name evidence="11" type="primary">LOC115066260</name>
</gene>
<dbReference type="GO" id="GO:0043025">
    <property type="term" value="C:neuronal cell body"/>
    <property type="evidence" value="ECO:0007669"/>
    <property type="project" value="TreeGrafter"/>
</dbReference>
<comment type="function">
    <text evidence="8">Gustatory receptor which mediates acceptance or avoidance behavior, depending on its substrates.</text>
</comment>
<feature type="transmembrane region" description="Helical" evidence="8">
    <location>
        <begin position="259"/>
        <end position="282"/>
    </location>
</feature>
<dbReference type="GO" id="GO:0005886">
    <property type="term" value="C:plasma membrane"/>
    <property type="evidence" value="ECO:0007669"/>
    <property type="project" value="UniProtKB-SubCell"/>
</dbReference>
<name>A0A8N4L495_BACDO</name>
<dbReference type="GO" id="GO:0033041">
    <property type="term" value="F:sweet taste receptor activity"/>
    <property type="evidence" value="ECO:0007669"/>
    <property type="project" value="TreeGrafter"/>
</dbReference>
<dbReference type="SMR" id="A0A8N4L495"/>
<feature type="transmembrane region" description="Helical" evidence="8">
    <location>
        <begin position="47"/>
        <end position="69"/>
    </location>
</feature>
<proteinExistence type="inferred from homology"/>
<dbReference type="GO" id="GO:0030425">
    <property type="term" value="C:dendrite"/>
    <property type="evidence" value="ECO:0007669"/>
    <property type="project" value="TreeGrafter"/>
</dbReference>
<feature type="transmembrane region" description="Helical" evidence="8">
    <location>
        <begin position="84"/>
        <end position="108"/>
    </location>
</feature>
<evidence type="ECO:0000256" key="8">
    <source>
        <dbReference type="RuleBase" id="RU363108"/>
    </source>
</evidence>
<evidence type="ECO:0000256" key="4">
    <source>
        <dbReference type="ARBA" id="ARBA00022989"/>
    </source>
</evidence>